<dbReference type="PRINTS" id="PR00081">
    <property type="entry name" value="GDHRDH"/>
</dbReference>
<sequence length="254" mass="26302">MATEIAGAVGLVTGGNRGIGEAFVRALIGKGAAKVYVGTRDIANARHLVEEGQGKIVALALDVSKPEQIAAAAETCLDVSILVNNAGAFINQRLIGAETMNAAREEMEVNYFGLLGMCRAFAPTLKANGGGAIVNILSSGGVVAVPAMGGYSPSKFAARAATTSIRAELAKQGTSVSALIVGSVDTRMAAHVDGAKERPEDIAKVGLSAIKRGTDEVDTDRMAIEVRAHKARDPKAQERALARMLDMDTISTGR</sequence>
<proteinExistence type="inferred from homology"/>
<dbReference type="AlphaFoldDB" id="A0A7H0LMH6"/>
<dbReference type="PANTHER" id="PTHR44196:SF1">
    <property type="entry name" value="DEHYDROGENASE_REDUCTASE SDR FAMILY MEMBER 7B"/>
    <property type="match status" value="1"/>
</dbReference>
<dbReference type="Proteomes" id="UP000516148">
    <property type="component" value="Chromosome"/>
</dbReference>
<evidence type="ECO:0000313" key="5">
    <source>
        <dbReference type="Proteomes" id="UP000516148"/>
    </source>
</evidence>
<evidence type="ECO:0000256" key="2">
    <source>
        <dbReference type="ARBA" id="ARBA00023002"/>
    </source>
</evidence>
<reference evidence="4 5" key="1">
    <citation type="submission" date="2020-09" db="EMBL/GenBank/DDBJ databases">
        <title>Sphingomonas sp., a new species isolated from pork steak.</title>
        <authorList>
            <person name="Heidler von Heilborn D."/>
        </authorList>
    </citation>
    <scope>NUCLEOTIDE SEQUENCE [LARGE SCALE GENOMIC DNA]</scope>
    <source>
        <strain evidence="5">S8-3T</strain>
    </source>
</reference>
<dbReference type="EMBL" id="CP061038">
    <property type="protein sequence ID" value="QNQ10879.1"/>
    <property type="molecule type" value="Genomic_DNA"/>
</dbReference>
<dbReference type="Pfam" id="PF00106">
    <property type="entry name" value="adh_short"/>
    <property type="match status" value="1"/>
</dbReference>
<dbReference type="PRINTS" id="PR00080">
    <property type="entry name" value="SDRFAMILY"/>
</dbReference>
<dbReference type="SUPFAM" id="SSF51735">
    <property type="entry name" value="NAD(P)-binding Rossmann-fold domains"/>
    <property type="match status" value="1"/>
</dbReference>
<dbReference type="GO" id="GO:0016491">
    <property type="term" value="F:oxidoreductase activity"/>
    <property type="evidence" value="ECO:0007669"/>
    <property type="project" value="UniProtKB-KW"/>
</dbReference>
<gene>
    <name evidence="4" type="ORF">H3Z74_06755</name>
</gene>
<keyword evidence="2" id="KW-0560">Oxidoreductase</keyword>
<dbReference type="InterPro" id="IPR002347">
    <property type="entry name" value="SDR_fam"/>
</dbReference>
<dbReference type="GO" id="GO:0016020">
    <property type="term" value="C:membrane"/>
    <property type="evidence" value="ECO:0007669"/>
    <property type="project" value="TreeGrafter"/>
</dbReference>
<dbReference type="Gene3D" id="3.40.50.720">
    <property type="entry name" value="NAD(P)-binding Rossmann-like Domain"/>
    <property type="match status" value="1"/>
</dbReference>
<dbReference type="RefSeq" id="WP_187763169.1">
    <property type="nucleotide sequence ID" value="NZ_CP061038.1"/>
</dbReference>
<comment type="similarity">
    <text evidence="1 3">Belongs to the short-chain dehydrogenases/reductases (SDR) family.</text>
</comment>
<organism evidence="4 5">
    <name type="scientific">Sphingomonas alpina</name>
    <dbReference type="NCBI Taxonomy" id="653931"/>
    <lineage>
        <taxon>Bacteria</taxon>
        <taxon>Pseudomonadati</taxon>
        <taxon>Pseudomonadota</taxon>
        <taxon>Alphaproteobacteria</taxon>
        <taxon>Sphingomonadales</taxon>
        <taxon>Sphingomonadaceae</taxon>
        <taxon>Sphingomonas</taxon>
    </lineage>
</organism>
<dbReference type="InterPro" id="IPR036291">
    <property type="entry name" value="NAD(P)-bd_dom_sf"/>
</dbReference>
<keyword evidence="5" id="KW-1185">Reference proteome</keyword>
<accession>A0A7H0LMH6</accession>
<name>A0A7H0LMH6_9SPHN</name>
<evidence type="ECO:0000256" key="1">
    <source>
        <dbReference type="ARBA" id="ARBA00006484"/>
    </source>
</evidence>
<evidence type="ECO:0000313" key="4">
    <source>
        <dbReference type="EMBL" id="QNQ10879.1"/>
    </source>
</evidence>
<evidence type="ECO:0000256" key="3">
    <source>
        <dbReference type="RuleBase" id="RU000363"/>
    </source>
</evidence>
<dbReference type="KEGG" id="spap:H3Z74_06755"/>
<protein>
    <submittedName>
        <fullName evidence="4">SDR family oxidoreductase</fullName>
    </submittedName>
</protein>
<dbReference type="NCBIfam" id="NF006118">
    <property type="entry name" value="PRK08264.1-4"/>
    <property type="match status" value="1"/>
</dbReference>
<dbReference type="PANTHER" id="PTHR44196">
    <property type="entry name" value="DEHYDROGENASE/REDUCTASE SDR FAMILY MEMBER 7B"/>
    <property type="match status" value="1"/>
</dbReference>